<reference evidence="7" key="1">
    <citation type="journal article" date="2019" name="Int. J. Syst. Evol. Microbiol.">
        <title>The Global Catalogue of Microorganisms (GCM) 10K type strain sequencing project: providing services to taxonomists for standard genome sequencing and annotation.</title>
        <authorList>
            <consortium name="The Broad Institute Genomics Platform"/>
            <consortium name="The Broad Institute Genome Sequencing Center for Infectious Disease"/>
            <person name="Wu L."/>
            <person name="Ma J."/>
        </authorList>
    </citation>
    <scope>NUCLEOTIDE SEQUENCE [LARGE SCALE GENOMIC DNA]</scope>
    <source>
        <strain evidence="7">CCUG 55585</strain>
    </source>
</reference>
<dbReference type="InterPro" id="IPR058636">
    <property type="entry name" value="Beta-barrel_YknX"/>
</dbReference>
<keyword evidence="7" id="KW-1185">Reference proteome</keyword>
<feature type="compositionally biased region" description="Acidic residues" evidence="3">
    <location>
        <begin position="401"/>
        <end position="412"/>
    </location>
</feature>
<feature type="region of interest" description="Disordered" evidence="3">
    <location>
        <begin position="377"/>
        <end position="412"/>
    </location>
</feature>
<feature type="coiled-coil region" evidence="2">
    <location>
        <begin position="144"/>
        <end position="185"/>
    </location>
</feature>
<dbReference type="Gene3D" id="2.40.30.170">
    <property type="match status" value="1"/>
</dbReference>
<name>A0ABW2YC58_9GAMM</name>
<evidence type="ECO:0000313" key="7">
    <source>
        <dbReference type="Proteomes" id="UP001597110"/>
    </source>
</evidence>
<dbReference type="NCBIfam" id="TIGR01730">
    <property type="entry name" value="RND_mfp"/>
    <property type="match status" value="1"/>
</dbReference>
<evidence type="ECO:0000256" key="2">
    <source>
        <dbReference type="SAM" id="Coils"/>
    </source>
</evidence>
<comment type="caution">
    <text evidence="6">The sequence shown here is derived from an EMBL/GenBank/DDBJ whole genome shotgun (WGS) entry which is preliminary data.</text>
</comment>
<comment type="similarity">
    <text evidence="1">Belongs to the membrane fusion protein (MFP) (TC 8.A.1) family.</text>
</comment>
<evidence type="ECO:0000256" key="1">
    <source>
        <dbReference type="ARBA" id="ARBA00009477"/>
    </source>
</evidence>
<sequence>MKPNRKWLIAAGIVLVLVVPFVIKKNRGASATDVDLATAAPQLVQPSILASGTLAFRNEVNLTSEVTGKVETILVKEGDTVEAGQTLLLLDPELYNNAIEREEAGLRQTRIAIERQRAQVALRRKQFERSQVLVQQKLIDRNRFDEDRNQLEVAEADLRTSEESLRRAESVVNDAREQRARTEIRSPISGRIVSLPIKVGETAVPSTSAFAGAQLMKIADTSEIIAELKVDEADIAKVGAGQRVEVYAAAYPDSALKGSVEQIALAPTIEGQGRAYKVTVRIVPPKGLALRSGMSVRADIFLGDGQRRLAVPVEAISTETGDDGKPVRHIWLAKDGKATRVTVQTGASDDRWEVVTKGIAQGDTVIVGPAKALRGLSEGALVKRRDPAKSKDEGDRKGDGDGADDDDAKDAG</sequence>
<dbReference type="SUPFAM" id="SSF111369">
    <property type="entry name" value="HlyD-like secretion proteins"/>
    <property type="match status" value="1"/>
</dbReference>
<evidence type="ECO:0000259" key="4">
    <source>
        <dbReference type="Pfam" id="PF25917"/>
    </source>
</evidence>
<dbReference type="Gene3D" id="2.40.50.100">
    <property type="match status" value="1"/>
</dbReference>
<protein>
    <submittedName>
        <fullName evidence="6">Efflux RND transporter periplasmic adaptor subunit</fullName>
    </submittedName>
</protein>
<keyword evidence="2" id="KW-0175">Coiled coil</keyword>
<dbReference type="PANTHER" id="PTHR30469:SF15">
    <property type="entry name" value="HLYD FAMILY OF SECRETION PROTEINS"/>
    <property type="match status" value="1"/>
</dbReference>
<evidence type="ECO:0000313" key="6">
    <source>
        <dbReference type="EMBL" id="MFD0725488.1"/>
    </source>
</evidence>
<dbReference type="Gene3D" id="2.40.420.20">
    <property type="match status" value="1"/>
</dbReference>
<evidence type="ECO:0000259" key="5">
    <source>
        <dbReference type="Pfam" id="PF25990"/>
    </source>
</evidence>
<feature type="domain" description="Multidrug resistance protein MdtA-like barrel-sandwich hybrid" evidence="4">
    <location>
        <begin position="58"/>
        <end position="204"/>
    </location>
</feature>
<dbReference type="PANTHER" id="PTHR30469">
    <property type="entry name" value="MULTIDRUG RESISTANCE PROTEIN MDTA"/>
    <property type="match status" value="1"/>
</dbReference>
<proteinExistence type="inferred from homology"/>
<dbReference type="RefSeq" id="WP_386823102.1">
    <property type="nucleotide sequence ID" value="NZ_JBHTIF010000001.1"/>
</dbReference>
<organism evidence="6 7">
    <name type="scientific">Lysobacter brunescens</name>
    <dbReference type="NCBI Taxonomy" id="262323"/>
    <lineage>
        <taxon>Bacteria</taxon>
        <taxon>Pseudomonadati</taxon>
        <taxon>Pseudomonadota</taxon>
        <taxon>Gammaproteobacteria</taxon>
        <taxon>Lysobacterales</taxon>
        <taxon>Lysobacteraceae</taxon>
        <taxon>Lysobacter</taxon>
    </lineage>
</organism>
<dbReference type="InterPro" id="IPR058625">
    <property type="entry name" value="MdtA-like_BSH"/>
</dbReference>
<feature type="compositionally biased region" description="Basic and acidic residues" evidence="3">
    <location>
        <begin position="381"/>
        <end position="400"/>
    </location>
</feature>
<accession>A0ABW2YC58</accession>
<evidence type="ECO:0000256" key="3">
    <source>
        <dbReference type="SAM" id="MobiDB-lite"/>
    </source>
</evidence>
<dbReference type="Proteomes" id="UP001597110">
    <property type="component" value="Unassembled WGS sequence"/>
</dbReference>
<dbReference type="EMBL" id="JBHTIF010000001">
    <property type="protein sequence ID" value="MFD0725488.1"/>
    <property type="molecule type" value="Genomic_DNA"/>
</dbReference>
<dbReference type="Pfam" id="PF25990">
    <property type="entry name" value="Beta-barrel_YknX"/>
    <property type="match status" value="1"/>
</dbReference>
<gene>
    <name evidence="6" type="ORF">ACFQ0E_07725</name>
</gene>
<dbReference type="InterPro" id="IPR006143">
    <property type="entry name" value="RND_pump_MFP"/>
</dbReference>
<feature type="domain" description="YknX-like beta-barrel" evidence="5">
    <location>
        <begin position="226"/>
        <end position="300"/>
    </location>
</feature>
<dbReference type="Pfam" id="PF25917">
    <property type="entry name" value="BSH_RND"/>
    <property type="match status" value="1"/>
</dbReference>
<dbReference type="Gene3D" id="1.10.287.470">
    <property type="entry name" value="Helix hairpin bin"/>
    <property type="match status" value="1"/>
</dbReference>